<dbReference type="Gene3D" id="1.25.40.20">
    <property type="entry name" value="Ankyrin repeat-containing domain"/>
    <property type="match status" value="5"/>
</dbReference>
<dbReference type="InterPro" id="IPR002110">
    <property type="entry name" value="Ankyrin_rpt"/>
</dbReference>
<name>A0AAE0NXJ0_9PEZI</name>
<dbReference type="InterPro" id="IPR052391">
    <property type="entry name" value="E3_Ligase-Neurotoxin"/>
</dbReference>
<evidence type="ECO:0000256" key="2">
    <source>
        <dbReference type="SAM" id="MobiDB-lite"/>
    </source>
</evidence>
<keyword evidence="4" id="KW-1185">Reference proteome</keyword>
<evidence type="ECO:0000256" key="1">
    <source>
        <dbReference type="PROSITE-ProRule" id="PRU00023"/>
    </source>
</evidence>
<dbReference type="PROSITE" id="PS50088">
    <property type="entry name" value="ANK_REPEAT"/>
    <property type="match status" value="4"/>
</dbReference>
<feature type="compositionally biased region" description="Acidic residues" evidence="2">
    <location>
        <begin position="130"/>
        <end position="151"/>
    </location>
</feature>
<evidence type="ECO:0000313" key="4">
    <source>
        <dbReference type="Proteomes" id="UP001285441"/>
    </source>
</evidence>
<accession>A0AAE0NXJ0</accession>
<dbReference type="PROSITE" id="PS50297">
    <property type="entry name" value="ANK_REP_REGION"/>
    <property type="match status" value="4"/>
</dbReference>
<dbReference type="PANTHER" id="PTHR24133">
    <property type="entry name" value="ANKYRIN DOMAIN-CONTAINING"/>
    <property type="match status" value="1"/>
</dbReference>
<reference evidence="3" key="2">
    <citation type="submission" date="2023-06" db="EMBL/GenBank/DDBJ databases">
        <authorList>
            <consortium name="Lawrence Berkeley National Laboratory"/>
            <person name="Haridas S."/>
            <person name="Hensen N."/>
            <person name="Bonometti L."/>
            <person name="Westerberg I."/>
            <person name="Brannstrom I.O."/>
            <person name="Guillou S."/>
            <person name="Cros-Aarteil S."/>
            <person name="Calhoun S."/>
            <person name="Kuo A."/>
            <person name="Mondo S."/>
            <person name="Pangilinan J."/>
            <person name="Riley R."/>
            <person name="LaButti K."/>
            <person name="Andreopoulos B."/>
            <person name="Lipzen A."/>
            <person name="Chen C."/>
            <person name="Yanf M."/>
            <person name="Daum C."/>
            <person name="Ng V."/>
            <person name="Clum A."/>
            <person name="Steindorff A."/>
            <person name="Ohm R."/>
            <person name="Martin F."/>
            <person name="Silar P."/>
            <person name="Natvig D."/>
            <person name="Lalanne C."/>
            <person name="Gautier V."/>
            <person name="Ament-velasquez S.L."/>
            <person name="Kruys A."/>
            <person name="Hutchinson M.I."/>
            <person name="Powell A.J."/>
            <person name="Barry K."/>
            <person name="Miller A.N."/>
            <person name="Grigoriev I.V."/>
            <person name="Debuchy R."/>
            <person name="Gladieux P."/>
            <person name="Thoren M.H."/>
            <person name="Johannesson H."/>
        </authorList>
    </citation>
    <scope>NUCLEOTIDE SEQUENCE</scope>
    <source>
        <strain evidence="3">CBS 232.78</strain>
    </source>
</reference>
<proteinExistence type="predicted"/>
<dbReference type="PANTHER" id="PTHR24133:SF40">
    <property type="entry name" value="ANKYRIN REPEAT DOMAIN 44"/>
    <property type="match status" value="1"/>
</dbReference>
<protein>
    <submittedName>
        <fullName evidence="3">Ankyrin repeat-containing domain protein</fullName>
    </submittedName>
</protein>
<reference evidence="3" key="1">
    <citation type="journal article" date="2023" name="Mol. Phylogenet. Evol.">
        <title>Genome-scale phylogeny and comparative genomics of the fungal order Sordariales.</title>
        <authorList>
            <person name="Hensen N."/>
            <person name="Bonometti L."/>
            <person name="Westerberg I."/>
            <person name="Brannstrom I.O."/>
            <person name="Guillou S."/>
            <person name="Cros-Aarteil S."/>
            <person name="Calhoun S."/>
            <person name="Haridas S."/>
            <person name="Kuo A."/>
            <person name="Mondo S."/>
            <person name="Pangilinan J."/>
            <person name="Riley R."/>
            <person name="LaButti K."/>
            <person name="Andreopoulos B."/>
            <person name="Lipzen A."/>
            <person name="Chen C."/>
            <person name="Yan M."/>
            <person name="Daum C."/>
            <person name="Ng V."/>
            <person name="Clum A."/>
            <person name="Steindorff A."/>
            <person name="Ohm R.A."/>
            <person name="Martin F."/>
            <person name="Silar P."/>
            <person name="Natvig D.O."/>
            <person name="Lalanne C."/>
            <person name="Gautier V."/>
            <person name="Ament-Velasquez S.L."/>
            <person name="Kruys A."/>
            <person name="Hutchinson M.I."/>
            <person name="Powell A.J."/>
            <person name="Barry K."/>
            <person name="Miller A.N."/>
            <person name="Grigoriev I.V."/>
            <person name="Debuchy R."/>
            <person name="Gladieux P."/>
            <person name="Hiltunen Thoren M."/>
            <person name="Johannesson H."/>
        </authorList>
    </citation>
    <scope>NUCLEOTIDE SEQUENCE</scope>
    <source>
        <strain evidence="3">CBS 232.78</strain>
    </source>
</reference>
<feature type="repeat" description="ANK" evidence="1">
    <location>
        <begin position="503"/>
        <end position="535"/>
    </location>
</feature>
<dbReference type="Pfam" id="PF00023">
    <property type="entry name" value="Ank"/>
    <property type="match status" value="2"/>
</dbReference>
<feature type="repeat" description="ANK" evidence="1">
    <location>
        <begin position="337"/>
        <end position="361"/>
    </location>
</feature>
<feature type="region of interest" description="Disordered" evidence="2">
    <location>
        <begin position="128"/>
        <end position="181"/>
    </location>
</feature>
<gene>
    <name evidence="3" type="ORF">B0H63DRAFT_445634</name>
</gene>
<keyword evidence="1" id="KW-0040">ANK repeat</keyword>
<dbReference type="EMBL" id="JAULSW010000002">
    <property type="protein sequence ID" value="KAK3389444.1"/>
    <property type="molecule type" value="Genomic_DNA"/>
</dbReference>
<sequence length="984" mass="107527">MVHQCVSFLTAGRSIATWALPMASPASIAALPAELVVFVLNNLDRLKDISALARADRKLYNTINPILYKRAVSQGDVWPLAWAAHCGVTGTLRKALAAGANPNHQFVDGLPVDEWKRANAVARQAVAETGDSDVWETENECESNVDFEADESEHISDGDDKNDENALDTNQPLTSSSSDPWRSSVPYIPFFTDSDRDSDVSMDEITAPSDSASSTLDDHDHEQFVEPVVSGAGAVLRRFNPLHLAARAGHNSIIEILLDYGAPINAFSECLCDCTRLYGLLNAAECPENDHFPPSWSPLHIAICHGHTDTAKLLLSRGASYMMELPTDYGESPYLNHSATALHHAAAAGLVDLVRYLLEKGIQAVVDVRDDKTLTPFYHAYANRRWDTTVPLLLELGANVDVDTKLFLPYSTITPLGESCRMGNFEEADRLIDLGADVTRGYVSTTTGRGLSPLHMSSMPSAQPVSEIPVPRVYEERERGIRRMKTIAKLIARGALIDLKDCSGDSPLIAAAQHHNVPGLRALIKAGANIHQQNAVGRTALMQAIIGVPNPVASAQNGSSDVLAQILQELLAGGARLDDTDSEGNTVLHLVFKGANKSQAFQKGALRLLLNKPSVSALLEVRNKDNQLPLQVAFQARNLEACEVLVRRGCPRGGLDQAELSSMFEDALVNLGDQATLDFVLDLDVNGYLTSDPSLFSTLITKGGYFAVRAAHIISERGLPSLPPRDYTRLLCQAIRLGELFLAYSLLEAGADVNAPNAEGQYPLALFIRNTFVQSRLPIKASSAHQFLQALLDRGANHHVQFDPSSPERVLNRVIGLELEEALILMLKTQPLANDTRAANGFYLHGAVTITSGQRPSSEKIIDILLASGPDLGEINGDGDTPLSVLLKCLCKERRFTWRYHRFIKALMCPSVDINRHNNDGRSIADYLQELMYPKDGGPGQTTFLTRRIQLVETQEGVKSLRFLPRPRKRIRPTNVMASNVLRG</sequence>
<comment type="caution">
    <text evidence="3">The sequence shown here is derived from an EMBL/GenBank/DDBJ whole genome shotgun (WGS) entry which is preliminary data.</text>
</comment>
<dbReference type="InterPro" id="IPR036770">
    <property type="entry name" value="Ankyrin_rpt-contain_sf"/>
</dbReference>
<feature type="repeat" description="ANK" evidence="1">
    <location>
        <begin position="294"/>
        <end position="320"/>
    </location>
</feature>
<dbReference type="Pfam" id="PF12796">
    <property type="entry name" value="Ank_2"/>
    <property type="match status" value="1"/>
</dbReference>
<dbReference type="SUPFAM" id="SSF48403">
    <property type="entry name" value="Ankyrin repeat"/>
    <property type="match status" value="3"/>
</dbReference>
<dbReference type="SMART" id="SM00248">
    <property type="entry name" value="ANK"/>
    <property type="match status" value="13"/>
</dbReference>
<dbReference type="AlphaFoldDB" id="A0AAE0NXJ0"/>
<evidence type="ECO:0000313" key="3">
    <source>
        <dbReference type="EMBL" id="KAK3389444.1"/>
    </source>
</evidence>
<feature type="region of interest" description="Disordered" evidence="2">
    <location>
        <begin position="198"/>
        <end position="218"/>
    </location>
</feature>
<organism evidence="3 4">
    <name type="scientific">Podospora didyma</name>
    <dbReference type="NCBI Taxonomy" id="330526"/>
    <lineage>
        <taxon>Eukaryota</taxon>
        <taxon>Fungi</taxon>
        <taxon>Dikarya</taxon>
        <taxon>Ascomycota</taxon>
        <taxon>Pezizomycotina</taxon>
        <taxon>Sordariomycetes</taxon>
        <taxon>Sordariomycetidae</taxon>
        <taxon>Sordariales</taxon>
        <taxon>Podosporaceae</taxon>
        <taxon>Podospora</taxon>
    </lineage>
</organism>
<dbReference type="Proteomes" id="UP001285441">
    <property type="component" value="Unassembled WGS sequence"/>
</dbReference>
<feature type="repeat" description="ANK" evidence="1">
    <location>
        <begin position="237"/>
        <end position="269"/>
    </location>
</feature>